<accession>A0A6S6TMX4</accession>
<dbReference type="AlphaFoldDB" id="A0A6S6TMX4"/>
<name>A0A6S6TMX4_9BACT</name>
<proteinExistence type="predicted"/>
<dbReference type="EMBL" id="CACVAZ010000123">
    <property type="protein sequence ID" value="CAA6819447.1"/>
    <property type="molecule type" value="Genomic_DNA"/>
</dbReference>
<organism evidence="1">
    <name type="scientific">uncultured Sulfurovum sp</name>
    <dbReference type="NCBI Taxonomy" id="269237"/>
    <lineage>
        <taxon>Bacteria</taxon>
        <taxon>Pseudomonadati</taxon>
        <taxon>Campylobacterota</taxon>
        <taxon>Epsilonproteobacteria</taxon>
        <taxon>Campylobacterales</taxon>
        <taxon>Sulfurovaceae</taxon>
        <taxon>Sulfurovum</taxon>
        <taxon>environmental samples</taxon>
    </lineage>
</organism>
<sequence>MNYNVFIVSSPLQVMNAIEAVEHFKTQNNILLVLHTGDKKHLNQMKKMFNFSDWDDIEYILLPLKIVDKIVFAKTINDALAFMKKKKIEKLFVGEFRSDHVNHIVNSLETQAVYLLDDGLAQLNYNEEVSQESVQVKVRRAIYRLLFYKLKTIKYTFFTIFQIKNEKIIPNKYNFFRKQISNKKIENVTFFIGQPLVELGIMSQENYKNELIKIMNFYKEKEFIYISHRREKIANVQELSLALNFTYKVFDTLIELEMINATIVPSSFATFYSTAIVTLPRFIPKAEYTVFKSQEAMINKNFIVNISNTYKEFTRMGLKVEQL</sequence>
<reference evidence="1" key="1">
    <citation type="submission" date="2020-01" db="EMBL/GenBank/DDBJ databases">
        <authorList>
            <person name="Meier V. D."/>
            <person name="Meier V D."/>
        </authorList>
    </citation>
    <scope>NUCLEOTIDE SEQUENCE</scope>
    <source>
        <strain evidence="1">HLG_WM_MAG_02</strain>
    </source>
</reference>
<protein>
    <submittedName>
        <fullName evidence="1">Uncharacterized protein</fullName>
    </submittedName>
</protein>
<gene>
    <name evidence="1" type="ORF">HELGO_WM18853</name>
</gene>
<evidence type="ECO:0000313" key="1">
    <source>
        <dbReference type="EMBL" id="CAA6819447.1"/>
    </source>
</evidence>